<dbReference type="AlphaFoldDB" id="A0A939SRJ7"/>
<sequence length="80" mass="8549">VVFQASDLFSLQQAARSGLGAVLPTFVADGDPDLVPLPTANAAPTRELWLVTYPDLARHCRARGDEFLVETLGKTCPLPA</sequence>
<accession>A0A939SRJ7</accession>
<organism evidence="1">
    <name type="scientific">Serratia marcescens</name>
    <dbReference type="NCBI Taxonomy" id="615"/>
    <lineage>
        <taxon>Bacteria</taxon>
        <taxon>Pseudomonadati</taxon>
        <taxon>Pseudomonadota</taxon>
        <taxon>Gammaproteobacteria</taxon>
        <taxon>Enterobacterales</taxon>
        <taxon>Yersiniaceae</taxon>
        <taxon>Serratia</taxon>
    </lineage>
</organism>
<name>A0A939SRJ7_SERMA</name>
<reference evidence="1" key="1">
    <citation type="submission" date="2021-03" db="EMBL/GenBank/DDBJ databases">
        <title>Molecular epidemiology and mechanisms of colistin and carbapenem resistance in Enterobacteriaceae from clinical isolates, the environment and porcine samples in Pretoria, South Africa.</title>
        <authorList>
            <person name="Bogoshi D."/>
            <person name="Mbelle N.M."/>
            <person name="Naidoo V."/>
            <person name="Osei Sekyere J."/>
        </authorList>
    </citation>
    <scope>NUCLEOTIDE SEQUENCE</scope>
    <source>
        <strain evidence="1">C080</strain>
    </source>
</reference>
<evidence type="ECO:0000313" key="1">
    <source>
        <dbReference type="EMBL" id="MBO2007376.1"/>
    </source>
</evidence>
<protein>
    <submittedName>
        <fullName evidence="1">LysR family transcriptional regulator</fullName>
    </submittedName>
</protein>
<comment type="caution">
    <text evidence="1">The sequence shown here is derived from an EMBL/GenBank/DDBJ whole genome shotgun (WGS) entry which is preliminary data.</text>
</comment>
<proteinExistence type="predicted"/>
<dbReference type="SUPFAM" id="SSF53850">
    <property type="entry name" value="Periplasmic binding protein-like II"/>
    <property type="match status" value="1"/>
</dbReference>
<dbReference type="EMBL" id="JAGETR010000239">
    <property type="protein sequence ID" value="MBO2007376.1"/>
    <property type="molecule type" value="Genomic_DNA"/>
</dbReference>
<feature type="non-terminal residue" evidence="1">
    <location>
        <position position="1"/>
    </location>
</feature>
<gene>
    <name evidence="1" type="ORF">J4732_22265</name>
</gene>